<dbReference type="OrthoDB" id="272077at2759"/>
<proteinExistence type="predicted"/>
<feature type="region of interest" description="Disordered" evidence="1">
    <location>
        <begin position="163"/>
        <end position="200"/>
    </location>
</feature>
<name>A0A2P6NKJ5_9EUKA</name>
<sequence length="340" mass="37750">MADISSYTQNKLRLHTMTQQHHAPNGRLQHLLHNKEDVKSVRWDDPNVEFAVGVCYSKGSHIECNPIEAAKWYRRAAEKGHHAAQRSLGTCYRYGIGVPIDESEATLWFDKSVGEGEVTPGKEEVDAIISKLIHLEDSSAEKWRGFSVGRDISFSVLEIPLRHPKRNHTTSPPSSRAHPSPILSSQPLSNASPLTPTPTLYDDETVDLPLHDTREQKKPKANIMSQMKSPPALLNHAPTLANTPHKLSLTQLLSLGTGEPSISDPYRSGRHMVIVEKKSDGSWLREDEPQSGMRLPMNGELDILMKELVVARSTPTATWTHTSAWRAGISAESCSETIGR</sequence>
<dbReference type="Proteomes" id="UP000241769">
    <property type="component" value="Unassembled WGS sequence"/>
</dbReference>
<accession>A0A2P6NKJ5</accession>
<evidence type="ECO:0000313" key="3">
    <source>
        <dbReference type="Proteomes" id="UP000241769"/>
    </source>
</evidence>
<dbReference type="PANTHER" id="PTHR43628">
    <property type="entry name" value="ACTIVATOR OF C KINASE PROTEIN 1-RELATED"/>
    <property type="match status" value="1"/>
</dbReference>
<dbReference type="InterPro" id="IPR011990">
    <property type="entry name" value="TPR-like_helical_dom_sf"/>
</dbReference>
<feature type="compositionally biased region" description="Polar residues" evidence="1">
    <location>
        <begin position="182"/>
        <end position="198"/>
    </location>
</feature>
<dbReference type="EMBL" id="MDYQ01000062">
    <property type="protein sequence ID" value="PRP84463.1"/>
    <property type="molecule type" value="Genomic_DNA"/>
</dbReference>
<dbReference type="PANTHER" id="PTHR43628:SF1">
    <property type="entry name" value="CHITIN SYNTHASE REGULATORY FACTOR 2-RELATED"/>
    <property type="match status" value="1"/>
</dbReference>
<evidence type="ECO:0000256" key="1">
    <source>
        <dbReference type="SAM" id="MobiDB-lite"/>
    </source>
</evidence>
<protein>
    <submittedName>
        <fullName evidence="2">Sel1 domain-containing protein repeat-containing protein</fullName>
    </submittedName>
</protein>
<organism evidence="2 3">
    <name type="scientific">Planoprotostelium fungivorum</name>
    <dbReference type="NCBI Taxonomy" id="1890364"/>
    <lineage>
        <taxon>Eukaryota</taxon>
        <taxon>Amoebozoa</taxon>
        <taxon>Evosea</taxon>
        <taxon>Variosea</taxon>
        <taxon>Cavosteliida</taxon>
        <taxon>Cavosteliaceae</taxon>
        <taxon>Planoprotostelium</taxon>
    </lineage>
</organism>
<dbReference type="STRING" id="1890364.A0A2P6NKJ5"/>
<dbReference type="SMART" id="SM00671">
    <property type="entry name" value="SEL1"/>
    <property type="match status" value="2"/>
</dbReference>
<dbReference type="Gene3D" id="1.25.40.10">
    <property type="entry name" value="Tetratricopeptide repeat domain"/>
    <property type="match status" value="1"/>
</dbReference>
<keyword evidence="3" id="KW-1185">Reference proteome</keyword>
<dbReference type="AlphaFoldDB" id="A0A2P6NKJ5"/>
<dbReference type="SUPFAM" id="SSF81901">
    <property type="entry name" value="HCP-like"/>
    <property type="match status" value="1"/>
</dbReference>
<evidence type="ECO:0000313" key="2">
    <source>
        <dbReference type="EMBL" id="PRP84463.1"/>
    </source>
</evidence>
<comment type="caution">
    <text evidence="2">The sequence shown here is derived from an EMBL/GenBank/DDBJ whole genome shotgun (WGS) entry which is preliminary data.</text>
</comment>
<gene>
    <name evidence="2" type="ORF">PROFUN_08048</name>
</gene>
<dbReference type="InterPro" id="IPR052945">
    <property type="entry name" value="Mitotic_Regulator"/>
</dbReference>
<dbReference type="InterPro" id="IPR006597">
    <property type="entry name" value="Sel1-like"/>
</dbReference>
<reference evidence="2 3" key="1">
    <citation type="journal article" date="2018" name="Genome Biol. Evol.">
        <title>Multiple Roots of Fruiting Body Formation in Amoebozoa.</title>
        <authorList>
            <person name="Hillmann F."/>
            <person name="Forbes G."/>
            <person name="Novohradska S."/>
            <person name="Ferling I."/>
            <person name="Riege K."/>
            <person name="Groth M."/>
            <person name="Westermann M."/>
            <person name="Marz M."/>
            <person name="Spaller T."/>
            <person name="Winckler T."/>
            <person name="Schaap P."/>
            <person name="Glockner G."/>
        </authorList>
    </citation>
    <scope>NUCLEOTIDE SEQUENCE [LARGE SCALE GENOMIC DNA]</scope>
    <source>
        <strain evidence="2 3">Jena</strain>
    </source>
</reference>
<dbReference type="InParanoid" id="A0A2P6NKJ5"/>
<dbReference type="Pfam" id="PF08238">
    <property type="entry name" value="Sel1"/>
    <property type="match status" value="2"/>
</dbReference>